<evidence type="ECO:0000313" key="1">
    <source>
        <dbReference type="EMBL" id="DAF59242.1"/>
    </source>
</evidence>
<protein>
    <submittedName>
        <fullName evidence="1">Uncharacterized protein</fullName>
    </submittedName>
</protein>
<accession>A0A8S5T901</accession>
<reference evidence="1" key="1">
    <citation type="journal article" date="2021" name="Proc. Natl. Acad. Sci. U.S.A.">
        <title>A Catalog of Tens of Thousands of Viruses from Human Metagenomes Reveals Hidden Associations with Chronic Diseases.</title>
        <authorList>
            <person name="Tisza M.J."/>
            <person name="Buck C.B."/>
        </authorList>
    </citation>
    <scope>NUCLEOTIDE SEQUENCE</scope>
    <source>
        <strain evidence="1">Ct3fB6</strain>
    </source>
</reference>
<proteinExistence type="predicted"/>
<organism evidence="1">
    <name type="scientific">Siphoviridae sp. ct3fB6</name>
    <dbReference type="NCBI Taxonomy" id="2827770"/>
    <lineage>
        <taxon>Viruses</taxon>
        <taxon>Duplodnaviria</taxon>
        <taxon>Heunggongvirae</taxon>
        <taxon>Uroviricota</taxon>
        <taxon>Caudoviricetes</taxon>
    </lineage>
</organism>
<sequence>MGTFFGFIAALFAVLQIVLFFKIWGMTNDIREIKEKYLSSTDPKKSVSLSNNQPTEFSIGELVVEIKTNKQMRIKEITQDGKYSCYTGGGASHEGDFTASEIKHFNS</sequence>
<name>A0A8S5T901_9CAUD</name>
<dbReference type="EMBL" id="BK032766">
    <property type="protein sequence ID" value="DAF59242.1"/>
    <property type="molecule type" value="Genomic_DNA"/>
</dbReference>